<evidence type="ECO:0000256" key="1">
    <source>
        <dbReference type="ARBA" id="ARBA00001946"/>
    </source>
</evidence>
<dbReference type="InterPro" id="IPR050187">
    <property type="entry name" value="Lipid_Phosphate_FormReg"/>
</dbReference>
<dbReference type="InterPro" id="IPR001206">
    <property type="entry name" value="Diacylglycerol_kinase_cat_dom"/>
</dbReference>
<dbReference type="RefSeq" id="WP_311423531.1">
    <property type="nucleotide sequence ID" value="NZ_JAVREH010000017.1"/>
</dbReference>
<gene>
    <name evidence="4" type="ORF">RM423_13365</name>
</gene>
<protein>
    <submittedName>
        <fullName evidence="4">Diacylglycerol kinase family protein</fullName>
    </submittedName>
</protein>
<dbReference type="SMART" id="SM00046">
    <property type="entry name" value="DAGKc"/>
    <property type="match status" value="1"/>
</dbReference>
<organism evidence="4 5">
    <name type="scientific">Jatrophihabitans lederbergiae</name>
    <dbReference type="NCBI Taxonomy" id="3075547"/>
    <lineage>
        <taxon>Bacteria</taxon>
        <taxon>Bacillati</taxon>
        <taxon>Actinomycetota</taxon>
        <taxon>Actinomycetes</taxon>
        <taxon>Jatrophihabitantales</taxon>
        <taxon>Jatrophihabitantaceae</taxon>
        <taxon>Jatrophihabitans</taxon>
    </lineage>
</organism>
<dbReference type="PROSITE" id="PS50146">
    <property type="entry name" value="DAGK"/>
    <property type="match status" value="1"/>
</dbReference>
<evidence type="ECO:0000259" key="3">
    <source>
        <dbReference type="PROSITE" id="PS50146"/>
    </source>
</evidence>
<comment type="similarity">
    <text evidence="2">Belongs to the diacylglycerol/lipid kinase family.</text>
</comment>
<keyword evidence="5" id="KW-1185">Reference proteome</keyword>
<evidence type="ECO:0000313" key="4">
    <source>
        <dbReference type="EMBL" id="MDT0262380.1"/>
    </source>
</evidence>
<dbReference type="Proteomes" id="UP001183176">
    <property type="component" value="Unassembled WGS sequence"/>
</dbReference>
<dbReference type="Pfam" id="PF00781">
    <property type="entry name" value="DAGK_cat"/>
    <property type="match status" value="1"/>
</dbReference>
<keyword evidence="4" id="KW-0418">Kinase</keyword>
<keyword evidence="4" id="KW-0808">Transferase</keyword>
<evidence type="ECO:0000313" key="5">
    <source>
        <dbReference type="Proteomes" id="UP001183176"/>
    </source>
</evidence>
<name>A0ABU2JBL2_9ACTN</name>
<reference evidence="5" key="1">
    <citation type="submission" date="2023-07" db="EMBL/GenBank/DDBJ databases">
        <title>30 novel species of actinomycetes from the DSMZ collection.</title>
        <authorList>
            <person name="Nouioui I."/>
        </authorList>
    </citation>
    <scope>NUCLEOTIDE SEQUENCE [LARGE SCALE GENOMIC DNA]</scope>
    <source>
        <strain evidence="5">DSM 44399</strain>
    </source>
</reference>
<evidence type="ECO:0000256" key="2">
    <source>
        <dbReference type="ARBA" id="ARBA00005983"/>
    </source>
</evidence>
<dbReference type="PANTHER" id="PTHR12358">
    <property type="entry name" value="SPHINGOSINE KINASE"/>
    <property type="match status" value="1"/>
</dbReference>
<dbReference type="SUPFAM" id="SSF111331">
    <property type="entry name" value="NAD kinase/diacylglycerol kinase-like"/>
    <property type="match status" value="1"/>
</dbReference>
<comment type="caution">
    <text evidence="4">The sequence shown here is derived from an EMBL/GenBank/DDBJ whole genome shotgun (WGS) entry which is preliminary data.</text>
</comment>
<dbReference type="Gene3D" id="3.40.50.10330">
    <property type="entry name" value="Probable inorganic polyphosphate/atp-NAD kinase, domain 1"/>
    <property type="match status" value="1"/>
</dbReference>
<dbReference type="PANTHER" id="PTHR12358:SF106">
    <property type="entry name" value="LIPID KINASE YEGS"/>
    <property type="match status" value="1"/>
</dbReference>
<comment type="cofactor">
    <cofactor evidence="1">
        <name>Mg(2+)</name>
        <dbReference type="ChEBI" id="CHEBI:18420"/>
    </cofactor>
</comment>
<dbReference type="Gene3D" id="2.60.200.40">
    <property type="match status" value="1"/>
</dbReference>
<dbReference type="EMBL" id="JAVREH010000017">
    <property type="protein sequence ID" value="MDT0262380.1"/>
    <property type="molecule type" value="Genomic_DNA"/>
</dbReference>
<feature type="domain" description="DAGKc" evidence="3">
    <location>
        <begin position="1"/>
        <end position="141"/>
    </location>
</feature>
<dbReference type="InterPro" id="IPR017438">
    <property type="entry name" value="ATP-NAD_kinase_N"/>
</dbReference>
<dbReference type="InterPro" id="IPR016064">
    <property type="entry name" value="NAD/diacylglycerol_kinase_sf"/>
</dbReference>
<sequence>MRVLVVSNPRATATTVRQRDVVVHALATDVKLKVEETANRGHAAALACRAMRNGVDVVVALGGDGTVNEVINGLLTDGVHPGVPALAVVPGGSTNVFARALGLPNDPVEATSILMAALAGGRRREIGLGLADDRWFAFTAGFGYDAAVVAAVEAHRRRGKTSTHPLYVRTAVKTFFQQQRHSPALTLEIAGGPTVSKLHMALVTNSDPWTFLGNRPVSPTPDASFDTGLDVYARTRMGAPGILLSAASMVRSRQASASSAAGPVSAAARARRALRVLGGYVAHDAHDFVLRASRPLPFQVDGDSLDERESIHFRSVPKALRVYS</sequence>
<dbReference type="GO" id="GO:0016301">
    <property type="term" value="F:kinase activity"/>
    <property type="evidence" value="ECO:0007669"/>
    <property type="project" value="UniProtKB-KW"/>
</dbReference>
<proteinExistence type="inferred from homology"/>
<accession>A0ABU2JBL2</accession>